<dbReference type="Pfam" id="PF00990">
    <property type="entry name" value="GGDEF"/>
    <property type="match status" value="1"/>
</dbReference>
<dbReference type="Gene3D" id="3.30.70.270">
    <property type="match status" value="1"/>
</dbReference>
<evidence type="ECO:0000256" key="1">
    <source>
        <dbReference type="ARBA" id="ARBA00012528"/>
    </source>
</evidence>
<feature type="transmembrane region" description="Helical" evidence="3">
    <location>
        <begin position="267"/>
        <end position="288"/>
    </location>
</feature>
<feature type="non-terminal residue" evidence="5">
    <location>
        <position position="544"/>
    </location>
</feature>
<dbReference type="EC" id="2.7.7.65" evidence="1"/>
<protein>
    <recommendedName>
        <fullName evidence="1">diguanylate cyclase</fullName>
        <ecNumber evidence="1">2.7.7.65</ecNumber>
    </recommendedName>
</protein>
<dbReference type="Gene3D" id="2.60.40.2380">
    <property type="match status" value="1"/>
</dbReference>
<gene>
    <name evidence="5" type="ORF">K678_13755</name>
</gene>
<dbReference type="Pfam" id="PF07696">
    <property type="entry name" value="7TMR-DISMED2"/>
    <property type="match status" value="1"/>
</dbReference>
<dbReference type="PANTHER" id="PTHR45138:SF24">
    <property type="entry name" value="DIGUANYLATE CYCLASE DGCC-RELATED"/>
    <property type="match status" value="1"/>
</dbReference>
<keyword evidence="3" id="KW-0812">Transmembrane</keyword>
<dbReference type="GO" id="GO:0005886">
    <property type="term" value="C:plasma membrane"/>
    <property type="evidence" value="ECO:0007669"/>
    <property type="project" value="TreeGrafter"/>
</dbReference>
<evidence type="ECO:0000313" key="5">
    <source>
        <dbReference type="EMBL" id="EPY00903.1"/>
    </source>
</evidence>
<keyword evidence="3" id="KW-1133">Transmembrane helix</keyword>
<organism evidence="5 6">
    <name type="scientific">Magnetospirillum fulvum MGU-K5</name>
    <dbReference type="NCBI Taxonomy" id="1316936"/>
    <lineage>
        <taxon>Bacteria</taxon>
        <taxon>Pseudomonadati</taxon>
        <taxon>Pseudomonadota</taxon>
        <taxon>Alphaproteobacteria</taxon>
        <taxon>Rhodospirillales</taxon>
        <taxon>Rhodospirillaceae</taxon>
        <taxon>Magnetospirillum</taxon>
    </lineage>
</organism>
<dbReference type="InterPro" id="IPR043128">
    <property type="entry name" value="Rev_trsase/Diguanyl_cyclase"/>
</dbReference>
<feature type="transmembrane region" description="Helical" evidence="3">
    <location>
        <begin position="203"/>
        <end position="226"/>
    </location>
</feature>
<feature type="transmembrane region" description="Helical" evidence="3">
    <location>
        <begin position="294"/>
        <end position="316"/>
    </location>
</feature>
<evidence type="ECO:0000256" key="3">
    <source>
        <dbReference type="SAM" id="Phobius"/>
    </source>
</evidence>
<dbReference type="GO" id="GO:1902201">
    <property type="term" value="P:negative regulation of bacterial-type flagellum-dependent cell motility"/>
    <property type="evidence" value="ECO:0007669"/>
    <property type="project" value="TreeGrafter"/>
</dbReference>
<dbReference type="NCBIfam" id="TIGR00254">
    <property type="entry name" value="GGDEF"/>
    <property type="match status" value="1"/>
</dbReference>
<dbReference type="SUPFAM" id="SSF55073">
    <property type="entry name" value="Nucleotide cyclase"/>
    <property type="match status" value="1"/>
</dbReference>
<dbReference type="EMBL" id="AQPH01000062">
    <property type="protein sequence ID" value="EPY00903.1"/>
    <property type="molecule type" value="Genomic_DNA"/>
</dbReference>
<feature type="transmembrane region" description="Helical" evidence="3">
    <location>
        <begin position="325"/>
        <end position="347"/>
    </location>
</feature>
<dbReference type="InterPro" id="IPR011622">
    <property type="entry name" value="7TMR_DISM_rcpt_extracell_dom2"/>
</dbReference>
<dbReference type="GO" id="GO:0052621">
    <property type="term" value="F:diguanylate cyclase activity"/>
    <property type="evidence" value="ECO:0007669"/>
    <property type="project" value="UniProtKB-EC"/>
</dbReference>
<accession>S9S9Z9</accession>
<evidence type="ECO:0000313" key="6">
    <source>
        <dbReference type="Proteomes" id="UP000015350"/>
    </source>
</evidence>
<dbReference type="FunFam" id="3.30.70.270:FF:000001">
    <property type="entry name" value="Diguanylate cyclase domain protein"/>
    <property type="match status" value="1"/>
</dbReference>
<feature type="transmembrane region" description="Helical" evidence="3">
    <location>
        <begin position="359"/>
        <end position="379"/>
    </location>
</feature>
<dbReference type="GO" id="GO:0043709">
    <property type="term" value="P:cell adhesion involved in single-species biofilm formation"/>
    <property type="evidence" value="ECO:0007669"/>
    <property type="project" value="TreeGrafter"/>
</dbReference>
<dbReference type="PANTHER" id="PTHR45138">
    <property type="entry name" value="REGULATORY COMPONENTS OF SENSORY TRANSDUCTION SYSTEM"/>
    <property type="match status" value="1"/>
</dbReference>
<feature type="domain" description="GGDEF" evidence="4">
    <location>
        <begin position="446"/>
        <end position="544"/>
    </location>
</feature>
<feature type="transmembrane region" description="Helical" evidence="3">
    <location>
        <begin position="232"/>
        <end position="255"/>
    </location>
</feature>
<feature type="transmembrane region" description="Helical" evidence="3">
    <location>
        <begin position="175"/>
        <end position="196"/>
    </location>
</feature>
<dbReference type="InterPro" id="IPR000160">
    <property type="entry name" value="GGDEF_dom"/>
</dbReference>
<dbReference type="SMART" id="SM00267">
    <property type="entry name" value="GGDEF"/>
    <property type="match status" value="1"/>
</dbReference>
<comment type="caution">
    <text evidence="5">The sequence shown here is derived from an EMBL/GenBank/DDBJ whole genome shotgun (WGS) entry which is preliminary data.</text>
</comment>
<dbReference type="InterPro" id="IPR029787">
    <property type="entry name" value="Nucleotide_cyclase"/>
</dbReference>
<dbReference type="Proteomes" id="UP000015350">
    <property type="component" value="Unassembled WGS sequence"/>
</dbReference>
<dbReference type="InterPro" id="IPR050469">
    <property type="entry name" value="Diguanylate_Cyclase"/>
</dbReference>
<reference evidence="5 6" key="1">
    <citation type="submission" date="2013-04" db="EMBL/GenBank/DDBJ databases">
        <authorList>
            <person name="Kuznetsov B."/>
            <person name="Ivanovsky R."/>
        </authorList>
    </citation>
    <scope>NUCLEOTIDE SEQUENCE [LARGE SCALE GENOMIC DNA]</scope>
    <source>
        <strain evidence="5 6">MGU-K5</strain>
    </source>
</reference>
<evidence type="ECO:0000256" key="2">
    <source>
        <dbReference type="SAM" id="Coils"/>
    </source>
</evidence>
<dbReference type="STRING" id="1316936.K678_13755"/>
<name>S9S9Z9_MAGFU</name>
<dbReference type="CDD" id="cd01949">
    <property type="entry name" value="GGDEF"/>
    <property type="match status" value="1"/>
</dbReference>
<dbReference type="eggNOG" id="COG2205">
    <property type="taxonomic scope" value="Bacteria"/>
</dbReference>
<evidence type="ECO:0000259" key="4">
    <source>
        <dbReference type="PROSITE" id="PS50887"/>
    </source>
</evidence>
<keyword evidence="3" id="KW-0472">Membrane</keyword>
<feature type="coiled-coil region" evidence="2">
    <location>
        <begin position="385"/>
        <end position="419"/>
    </location>
</feature>
<dbReference type="PROSITE" id="PS50887">
    <property type="entry name" value="GGDEF"/>
    <property type="match status" value="1"/>
</dbReference>
<sequence length="544" mass="62125">MLIGDFKFLLAVLILLLGFLFAVPATAKDLILSRAMLEDNAGTLTIEEVVNREPTPFETSRIMPVSDTTHWVRLRIRAPDEGGKVVLFIRPTYLNDVRLYQADPTAPNGWKSRATGNIYPYETRDRQRISLGFVIDVTAPEETIYLRIKVRYHGLLNIEALTPIEAEQKDFDRDLLVVFFVTAMTTLLFWSIHSYFLDRQRVFAIFAVHQFIYTLFGISITGYLAPFGSSQFPWLIDTLGGVVYISIGLTMTLFCRELLKPYDPRPSIRWGFAFLLALFSFNLIAYLAGYKVTALAVNGLSTKIMLIYFAAASFFLQTERSPRRAVIQFLFAFILINNVAFWVPAYFHLNVNIVKWSSIQVLFLDGFLIACLFAMMAYVRARDVRREARETAEALAIINRNLQEEIERKDQAQTEARTDFLTGLFNRRHFFELAQRELDRSTRYQHPFSLMMIDIDHFKSINDTWGHSFGDEVLRAVAWSLRDTLRSVDIFGRTGGEEFAAVIVETSETEAFEIAHRIRSAVEGKVLTAPDGTTIRVTVSIGIT</sequence>
<dbReference type="AlphaFoldDB" id="S9S9Z9"/>
<keyword evidence="2" id="KW-0175">Coiled coil</keyword>
<proteinExistence type="predicted"/>